<comment type="caution">
    <text evidence="1">The sequence shown here is derived from an EMBL/GenBank/DDBJ whole genome shotgun (WGS) entry which is preliminary data.</text>
</comment>
<dbReference type="Proteomes" id="UP000294335">
    <property type="component" value="Unassembled WGS sequence"/>
</dbReference>
<evidence type="ECO:0000313" key="2">
    <source>
        <dbReference type="Proteomes" id="UP000294335"/>
    </source>
</evidence>
<organism evidence="1 2">
    <name type="scientific">Pseudomonas inefficax</name>
    <dbReference type="NCBI Taxonomy" id="2078786"/>
    <lineage>
        <taxon>Bacteria</taxon>
        <taxon>Pseudomonadati</taxon>
        <taxon>Pseudomonadota</taxon>
        <taxon>Gammaproteobacteria</taxon>
        <taxon>Pseudomonadales</taxon>
        <taxon>Pseudomonadaceae</taxon>
        <taxon>Pseudomonas</taxon>
    </lineage>
</organism>
<dbReference type="AlphaFoldDB" id="A0AAQ1P6R5"/>
<accession>A0AAQ1P6R5</accession>
<evidence type="ECO:0000313" key="1">
    <source>
        <dbReference type="EMBL" id="SPO60817.1"/>
    </source>
</evidence>
<proteinExistence type="predicted"/>
<gene>
    <name evidence="1" type="ORF">JV551A3_V1_1030034</name>
</gene>
<reference evidence="1 2" key="1">
    <citation type="submission" date="2018-02" db="EMBL/GenBank/DDBJ databases">
        <authorList>
            <person name="Dubost A."/>
        </authorList>
    </citation>
    <scope>NUCLEOTIDE SEQUENCE [LARGE SCALE GENOMIC DNA]</scope>
    <source>
        <strain evidence="2">JV551A3</strain>
    </source>
</reference>
<keyword evidence="2" id="KW-1185">Reference proteome</keyword>
<name>A0AAQ1P6R5_9PSED</name>
<protein>
    <submittedName>
        <fullName evidence="1">Uncharacterized protein</fullName>
    </submittedName>
</protein>
<sequence length="43" mass="4870">MLRMAAEVPEDTGPCNQMERLAHATFKYWLNALPDPAKLVRLA</sequence>
<dbReference type="EMBL" id="OPYN01000103">
    <property type="protein sequence ID" value="SPO60817.1"/>
    <property type="molecule type" value="Genomic_DNA"/>
</dbReference>